<dbReference type="PROSITE" id="PS50113">
    <property type="entry name" value="PAC"/>
    <property type="match status" value="2"/>
</dbReference>
<dbReference type="SUPFAM" id="SSF55874">
    <property type="entry name" value="ATPase domain of HSP90 chaperone/DNA topoisomerase II/histidine kinase"/>
    <property type="match status" value="1"/>
</dbReference>
<dbReference type="OrthoDB" id="342253at2157"/>
<dbReference type="GO" id="GO:0009927">
    <property type="term" value="F:histidine phosphotransfer kinase activity"/>
    <property type="evidence" value="ECO:0007669"/>
    <property type="project" value="TreeGrafter"/>
</dbReference>
<proteinExistence type="predicted"/>
<dbReference type="PANTHER" id="PTHR43047:SF72">
    <property type="entry name" value="OSMOSENSING HISTIDINE PROTEIN KINASE SLN1"/>
    <property type="match status" value="1"/>
</dbReference>
<dbReference type="GO" id="GO:0005886">
    <property type="term" value="C:plasma membrane"/>
    <property type="evidence" value="ECO:0007669"/>
    <property type="project" value="TreeGrafter"/>
</dbReference>
<dbReference type="SUPFAM" id="SSF55785">
    <property type="entry name" value="PYP-like sensor domain (PAS domain)"/>
    <property type="match status" value="3"/>
</dbReference>
<dbReference type="Pfam" id="PF02518">
    <property type="entry name" value="HATPase_c"/>
    <property type="match status" value="1"/>
</dbReference>
<feature type="domain" description="Histidine kinase" evidence="7">
    <location>
        <begin position="439"/>
        <end position="658"/>
    </location>
</feature>
<dbReference type="PROSITE" id="PS50109">
    <property type="entry name" value="HIS_KIN"/>
    <property type="match status" value="1"/>
</dbReference>
<name>A0A7D5ICH0_9EURY</name>
<dbReference type="EMBL" id="CP058215">
    <property type="protein sequence ID" value="QLC50729.1"/>
    <property type="molecule type" value="Genomic_DNA"/>
</dbReference>
<dbReference type="Gene3D" id="3.30.450.20">
    <property type="entry name" value="PAS domain"/>
    <property type="match status" value="3"/>
</dbReference>
<evidence type="ECO:0000256" key="4">
    <source>
        <dbReference type="ARBA" id="ARBA00022679"/>
    </source>
</evidence>
<dbReference type="InterPro" id="IPR001610">
    <property type="entry name" value="PAC"/>
</dbReference>
<dbReference type="EC" id="2.7.13.3" evidence="2"/>
<dbReference type="PRINTS" id="PR00344">
    <property type="entry name" value="BCTRLSENSOR"/>
</dbReference>
<feature type="domain" description="PAS" evidence="8">
    <location>
        <begin position="288"/>
        <end position="359"/>
    </location>
</feature>
<dbReference type="PROSITE" id="PS50112">
    <property type="entry name" value="PAS"/>
    <property type="match status" value="3"/>
</dbReference>
<feature type="domain" description="PAC" evidence="9">
    <location>
        <begin position="361"/>
        <end position="414"/>
    </location>
</feature>
<keyword evidence="4" id="KW-0808">Transferase</keyword>
<dbReference type="SUPFAM" id="SSF47384">
    <property type="entry name" value="Homodimeric domain of signal transducing histidine kinase"/>
    <property type="match status" value="1"/>
</dbReference>
<protein>
    <recommendedName>
        <fullName evidence="2">histidine kinase</fullName>
        <ecNumber evidence="2">2.7.13.3</ecNumber>
    </recommendedName>
</protein>
<dbReference type="SMART" id="SM00086">
    <property type="entry name" value="PAC"/>
    <property type="match status" value="3"/>
</dbReference>
<gene>
    <name evidence="10" type="ORF">HWN40_11050</name>
</gene>
<feature type="domain" description="PAS" evidence="8">
    <location>
        <begin position="36"/>
        <end position="89"/>
    </location>
</feature>
<dbReference type="Gene3D" id="3.30.565.10">
    <property type="entry name" value="Histidine kinase-like ATPase, C-terminal domain"/>
    <property type="match status" value="1"/>
</dbReference>
<dbReference type="InterPro" id="IPR005467">
    <property type="entry name" value="His_kinase_dom"/>
</dbReference>
<dbReference type="PANTHER" id="PTHR43047">
    <property type="entry name" value="TWO-COMPONENT HISTIDINE PROTEIN KINASE"/>
    <property type="match status" value="1"/>
</dbReference>
<evidence type="ECO:0000256" key="6">
    <source>
        <dbReference type="SAM" id="Coils"/>
    </source>
</evidence>
<evidence type="ECO:0000259" key="8">
    <source>
        <dbReference type="PROSITE" id="PS50112"/>
    </source>
</evidence>
<keyword evidence="11" id="KW-1185">Reference proteome</keyword>
<dbReference type="InterPro" id="IPR000700">
    <property type="entry name" value="PAS-assoc_C"/>
</dbReference>
<dbReference type="SMART" id="SM00091">
    <property type="entry name" value="PAS"/>
    <property type="match status" value="3"/>
</dbReference>
<evidence type="ECO:0000256" key="3">
    <source>
        <dbReference type="ARBA" id="ARBA00022553"/>
    </source>
</evidence>
<evidence type="ECO:0000313" key="11">
    <source>
        <dbReference type="Proteomes" id="UP000509594"/>
    </source>
</evidence>
<dbReference type="AlphaFoldDB" id="A0A7D5ICH0"/>
<evidence type="ECO:0000313" key="10">
    <source>
        <dbReference type="EMBL" id="QLC50729.1"/>
    </source>
</evidence>
<dbReference type="InterPro" id="IPR003594">
    <property type="entry name" value="HATPase_dom"/>
</dbReference>
<dbReference type="Pfam" id="PF08448">
    <property type="entry name" value="PAS_4"/>
    <property type="match status" value="1"/>
</dbReference>
<keyword evidence="3" id="KW-0597">Phosphoprotein</keyword>
<dbReference type="InterPro" id="IPR036097">
    <property type="entry name" value="HisK_dim/P_sf"/>
</dbReference>
<feature type="domain" description="PAS" evidence="8">
    <location>
        <begin position="161"/>
        <end position="230"/>
    </location>
</feature>
<dbReference type="KEGG" id="mzi:HWN40_11050"/>
<dbReference type="Pfam" id="PF13426">
    <property type="entry name" value="PAS_9"/>
    <property type="match status" value="2"/>
</dbReference>
<keyword evidence="6" id="KW-0175">Coiled coil</keyword>
<evidence type="ECO:0000256" key="1">
    <source>
        <dbReference type="ARBA" id="ARBA00000085"/>
    </source>
</evidence>
<keyword evidence="5 10" id="KW-0418">Kinase</keyword>
<dbReference type="GO" id="GO:0000155">
    <property type="term" value="F:phosphorelay sensor kinase activity"/>
    <property type="evidence" value="ECO:0007669"/>
    <property type="project" value="InterPro"/>
</dbReference>
<dbReference type="CDD" id="cd00130">
    <property type="entry name" value="PAS"/>
    <property type="match status" value="3"/>
</dbReference>
<dbReference type="InterPro" id="IPR036890">
    <property type="entry name" value="HATPase_C_sf"/>
</dbReference>
<feature type="coiled-coil region" evidence="6">
    <location>
        <begin position="405"/>
        <end position="439"/>
    </location>
</feature>
<accession>A0A7D5ICH0</accession>
<dbReference type="Pfam" id="PF00512">
    <property type="entry name" value="HisKA"/>
    <property type="match status" value="1"/>
</dbReference>
<sequence length="671" mass="75132">MESHNKNQDLSELTEQNCSLEIDPDLVFTGNLSSEEVRSAKPFLDLVNGFILLIDNEHNIVSINKKASSLSGYAAQDVENKSWLDIFVPANLQDKLKADFSSVSCDETSSQDSFECLVQCRDGTELNMDLKVTILQDGDGSTSGFLLIGSDIVQKKKVIRENTKLLSFLGAATYAVIFSDSSGHITFWNKAAAELFGYEEEEALGQPLTIIMPKRYRKAHEGWDQIISIGKSPVVGRIFEVTGLRKDGSEFPVEISINTTHVKGEVFHGAFLNDISKRKMKERLMTISKNKYRMMFEKSPLGIFHFDENGVITQCNENFVKIVGAPEENVISSIMGFNMLRSFRDRSIKKAIRQVLAGIPARYEDNFHSPFSSKVIPIKAEFSPVISEEGKLMGGVCVVEDFTERKAAEEALNTYADELSKANEELKSLDRMKDEFLSNLRHELTTPLIPIKGYSELMFDGALGDLNERQHDAMEKIMLSSERLKRLIDSLLYVSITEGGNVDYTFIPLRLTEVLESAINDRSPEITSKGHTIEKDLPCDLPLIEGDLDYLRNVFVNLIDNSVKFTPDKGIIKISASNEDDHAHLQIADNGIGIGDTEILNIFNRFYQVDGSSTRKYGGNGLGLYICKKIIEAHKGEIWAESRQGEGTTIHVTLPFKQKSMEDQPSPEMQE</sequence>
<dbReference type="InterPro" id="IPR035965">
    <property type="entry name" value="PAS-like_dom_sf"/>
</dbReference>
<dbReference type="NCBIfam" id="TIGR00229">
    <property type="entry name" value="sensory_box"/>
    <property type="match status" value="3"/>
</dbReference>
<dbReference type="SMART" id="SM00388">
    <property type="entry name" value="HisKA"/>
    <property type="match status" value="1"/>
</dbReference>
<dbReference type="Gene3D" id="1.10.287.130">
    <property type="match status" value="1"/>
</dbReference>
<dbReference type="Proteomes" id="UP000509594">
    <property type="component" value="Chromosome"/>
</dbReference>
<dbReference type="CDD" id="cd16922">
    <property type="entry name" value="HATPase_EvgS-ArcB-TorS-like"/>
    <property type="match status" value="1"/>
</dbReference>
<dbReference type="CDD" id="cd00082">
    <property type="entry name" value="HisKA"/>
    <property type="match status" value="1"/>
</dbReference>
<dbReference type="InterPro" id="IPR000014">
    <property type="entry name" value="PAS"/>
</dbReference>
<comment type="catalytic activity">
    <reaction evidence="1">
        <text>ATP + protein L-histidine = ADP + protein N-phospho-L-histidine.</text>
        <dbReference type="EC" id="2.7.13.3"/>
    </reaction>
</comment>
<dbReference type="InterPro" id="IPR003661">
    <property type="entry name" value="HisK_dim/P_dom"/>
</dbReference>
<reference evidence="10 11" key="1">
    <citation type="submission" date="2020-06" db="EMBL/GenBank/DDBJ databases">
        <title>Methanolobus halotolerans sp. nov., isolated from a saline lake Tus in Siberia.</title>
        <authorList>
            <person name="Shen Y."/>
            <person name="Chen S.-C."/>
            <person name="Lai M.-C."/>
            <person name="Huang H.-H."/>
            <person name="Chiu H.-H."/>
            <person name="Tang S.-L."/>
            <person name="Rogozin D.Y."/>
            <person name="Degermendzhy A.G."/>
        </authorList>
    </citation>
    <scope>NUCLEOTIDE SEQUENCE [LARGE SCALE GENOMIC DNA]</scope>
    <source>
        <strain evidence="10 11">DSM 21339</strain>
    </source>
</reference>
<organism evidence="10 11">
    <name type="scientific">Methanolobus zinderi</name>
    <dbReference type="NCBI Taxonomy" id="536044"/>
    <lineage>
        <taxon>Archaea</taxon>
        <taxon>Methanobacteriati</taxon>
        <taxon>Methanobacteriota</taxon>
        <taxon>Stenosarchaea group</taxon>
        <taxon>Methanomicrobia</taxon>
        <taxon>Methanosarcinales</taxon>
        <taxon>Methanosarcinaceae</taxon>
        <taxon>Methanolobus</taxon>
    </lineage>
</organism>
<dbReference type="GeneID" id="55822219"/>
<dbReference type="InterPro" id="IPR004358">
    <property type="entry name" value="Sig_transdc_His_kin-like_C"/>
</dbReference>
<evidence type="ECO:0000256" key="5">
    <source>
        <dbReference type="ARBA" id="ARBA00022777"/>
    </source>
</evidence>
<evidence type="ECO:0000259" key="7">
    <source>
        <dbReference type="PROSITE" id="PS50109"/>
    </source>
</evidence>
<evidence type="ECO:0000256" key="2">
    <source>
        <dbReference type="ARBA" id="ARBA00012438"/>
    </source>
</evidence>
<feature type="domain" description="PAC" evidence="9">
    <location>
        <begin position="112"/>
        <end position="164"/>
    </location>
</feature>
<dbReference type="InterPro" id="IPR013656">
    <property type="entry name" value="PAS_4"/>
</dbReference>
<evidence type="ECO:0000259" key="9">
    <source>
        <dbReference type="PROSITE" id="PS50113"/>
    </source>
</evidence>
<dbReference type="FunFam" id="3.30.565.10:FF:000006">
    <property type="entry name" value="Sensor histidine kinase WalK"/>
    <property type="match status" value="1"/>
</dbReference>
<dbReference type="RefSeq" id="WP_176965784.1">
    <property type="nucleotide sequence ID" value="NZ_CP058215.1"/>
</dbReference>
<dbReference type="SMART" id="SM00387">
    <property type="entry name" value="HATPase_c"/>
    <property type="match status" value="1"/>
</dbReference>